<name>A0A9J6BFA0_POLVA</name>
<proteinExistence type="predicted"/>
<evidence type="ECO:0000313" key="3">
    <source>
        <dbReference type="Proteomes" id="UP001107558"/>
    </source>
</evidence>
<dbReference type="AlphaFoldDB" id="A0A9J6BFA0"/>
<dbReference type="EMBL" id="JADBJN010000004">
    <property type="protein sequence ID" value="KAG5668569.1"/>
    <property type="molecule type" value="Genomic_DNA"/>
</dbReference>
<feature type="chain" id="PRO_5039909390" description="MD-2-related lipid-recognition domain-containing protein" evidence="1">
    <location>
        <begin position="20"/>
        <end position="168"/>
    </location>
</feature>
<keyword evidence="3" id="KW-1185">Reference proteome</keyword>
<accession>A0A9J6BFA0</accession>
<feature type="signal peptide" evidence="1">
    <location>
        <begin position="1"/>
        <end position="19"/>
    </location>
</feature>
<gene>
    <name evidence="2" type="ORF">PVAND_016506</name>
</gene>
<evidence type="ECO:0008006" key="4">
    <source>
        <dbReference type="Google" id="ProtNLM"/>
    </source>
</evidence>
<sequence length="168" mass="19596">MKIFKILTIIFNFAVLIKANAEFSKMEECKSSNKSLKFYRCEIINGRFNVVFEFVKPIHKVHLIANFYRIVDSEFIQIFRAPDFEWCSIVGTKKRPNPVIKLFFDPIRKKFPGIFKCPITGFQNLTNIGPDYKMMMMLPVATYRITFKAHNNEDDDIATVAIILKIEA</sequence>
<organism evidence="2 3">
    <name type="scientific">Polypedilum vanderplanki</name>
    <name type="common">Sleeping chironomid midge</name>
    <dbReference type="NCBI Taxonomy" id="319348"/>
    <lineage>
        <taxon>Eukaryota</taxon>
        <taxon>Metazoa</taxon>
        <taxon>Ecdysozoa</taxon>
        <taxon>Arthropoda</taxon>
        <taxon>Hexapoda</taxon>
        <taxon>Insecta</taxon>
        <taxon>Pterygota</taxon>
        <taxon>Neoptera</taxon>
        <taxon>Endopterygota</taxon>
        <taxon>Diptera</taxon>
        <taxon>Nematocera</taxon>
        <taxon>Chironomoidea</taxon>
        <taxon>Chironomidae</taxon>
        <taxon>Chironominae</taxon>
        <taxon>Polypedilum</taxon>
        <taxon>Polypedilum</taxon>
    </lineage>
</organism>
<protein>
    <recommendedName>
        <fullName evidence="4">MD-2-related lipid-recognition domain-containing protein</fullName>
    </recommendedName>
</protein>
<evidence type="ECO:0000313" key="2">
    <source>
        <dbReference type="EMBL" id="KAG5668569.1"/>
    </source>
</evidence>
<reference evidence="2" key="1">
    <citation type="submission" date="2021-03" db="EMBL/GenBank/DDBJ databases">
        <title>Chromosome level genome of the anhydrobiotic midge Polypedilum vanderplanki.</title>
        <authorList>
            <person name="Yoshida Y."/>
            <person name="Kikawada T."/>
            <person name="Gusev O."/>
        </authorList>
    </citation>
    <scope>NUCLEOTIDE SEQUENCE</scope>
    <source>
        <strain evidence="2">NIAS01</strain>
        <tissue evidence="2">Whole body or cell culture</tissue>
    </source>
</reference>
<evidence type="ECO:0000256" key="1">
    <source>
        <dbReference type="SAM" id="SignalP"/>
    </source>
</evidence>
<comment type="caution">
    <text evidence="2">The sequence shown here is derived from an EMBL/GenBank/DDBJ whole genome shotgun (WGS) entry which is preliminary data.</text>
</comment>
<dbReference type="Proteomes" id="UP001107558">
    <property type="component" value="Chromosome 4"/>
</dbReference>
<keyword evidence="1" id="KW-0732">Signal</keyword>